<evidence type="ECO:0000256" key="2">
    <source>
        <dbReference type="SAM" id="SignalP"/>
    </source>
</evidence>
<evidence type="ECO:0008006" key="5">
    <source>
        <dbReference type="Google" id="ProtNLM"/>
    </source>
</evidence>
<dbReference type="AlphaFoldDB" id="A0A9P7UUZ4"/>
<keyword evidence="1" id="KW-0472">Membrane</keyword>
<feature type="transmembrane region" description="Helical" evidence="1">
    <location>
        <begin position="347"/>
        <end position="365"/>
    </location>
</feature>
<evidence type="ECO:0000313" key="3">
    <source>
        <dbReference type="EMBL" id="KAG7092794.1"/>
    </source>
</evidence>
<proteinExistence type="predicted"/>
<dbReference type="InterPro" id="IPR052953">
    <property type="entry name" value="Ser-rich/MCO-related"/>
</dbReference>
<comment type="caution">
    <text evidence="3">The sequence shown here is derived from an EMBL/GenBank/DDBJ whole genome shotgun (WGS) entry which is preliminary data.</text>
</comment>
<dbReference type="RefSeq" id="XP_043009264.1">
    <property type="nucleotide sequence ID" value="XM_043153978.1"/>
</dbReference>
<dbReference type="GeneID" id="66078189"/>
<keyword evidence="1" id="KW-0812">Transmembrane</keyword>
<dbReference type="EMBL" id="CM032185">
    <property type="protein sequence ID" value="KAG7092794.1"/>
    <property type="molecule type" value="Genomic_DNA"/>
</dbReference>
<accession>A0A9P7UUZ4</accession>
<name>A0A9P7UUZ4_9AGAR</name>
<evidence type="ECO:0000256" key="1">
    <source>
        <dbReference type="SAM" id="Phobius"/>
    </source>
</evidence>
<dbReference type="InterPro" id="IPR008972">
    <property type="entry name" value="Cupredoxin"/>
</dbReference>
<feature type="chain" id="PRO_5040374261" description="Cupredoxin" evidence="2">
    <location>
        <begin position="20"/>
        <end position="366"/>
    </location>
</feature>
<keyword evidence="1" id="KW-1133">Transmembrane helix</keyword>
<dbReference type="CDD" id="cd00920">
    <property type="entry name" value="Cupredoxin"/>
    <property type="match status" value="2"/>
</dbReference>
<organism evidence="3 4">
    <name type="scientific">Marasmius oreades</name>
    <name type="common">fairy-ring Marasmius</name>
    <dbReference type="NCBI Taxonomy" id="181124"/>
    <lineage>
        <taxon>Eukaryota</taxon>
        <taxon>Fungi</taxon>
        <taxon>Dikarya</taxon>
        <taxon>Basidiomycota</taxon>
        <taxon>Agaricomycotina</taxon>
        <taxon>Agaricomycetes</taxon>
        <taxon>Agaricomycetidae</taxon>
        <taxon>Agaricales</taxon>
        <taxon>Marasmiineae</taxon>
        <taxon>Marasmiaceae</taxon>
        <taxon>Marasmius</taxon>
    </lineage>
</organism>
<keyword evidence="2" id="KW-0732">Signal</keyword>
<dbReference type="KEGG" id="more:E1B28_009113"/>
<feature type="signal peptide" evidence="2">
    <location>
        <begin position="1"/>
        <end position="19"/>
    </location>
</feature>
<dbReference type="Proteomes" id="UP001049176">
    <property type="component" value="Chromosome 5"/>
</dbReference>
<keyword evidence="4" id="KW-1185">Reference proteome</keyword>
<evidence type="ECO:0000313" key="4">
    <source>
        <dbReference type="Proteomes" id="UP001049176"/>
    </source>
</evidence>
<dbReference type="OrthoDB" id="1921208at2759"/>
<sequence length="366" mass="38318">MIYRLSALALASLPLTVLAANIPVTVGSDNKLAFSPEFVTANQGDTVTFTFVSKNHTATQSTFDNPCLRAENGFDSGFRPVSPNTTAEPFVVTVGDTKPTWFYCKQKNPSPHCSQGMVFAINPPPEGDPHSFSAFKALAMSNATGPSSASSATATFTTPPPQTWATATATVTNGTSVWTSTYTSYEGSPQPTFAPQPVIHKIAVGANGKLGFEPSNISASLGDTVVFEFHPKAHGVTQSSFSKPCEPLSNGFASGFKPVTSEDADKPIFTIAVNDTAPIWAYCPQTNPKSHCGEGMVFSVNAVESGQNNFENFQKLAKLTATTNNTNTTQGGGSGGSGGSNSAVSSVQIGFSMTLVAMTVGFVLFM</sequence>
<dbReference type="Gene3D" id="2.60.40.420">
    <property type="entry name" value="Cupredoxins - blue copper proteins"/>
    <property type="match status" value="2"/>
</dbReference>
<dbReference type="SUPFAM" id="SSF49503">
    <property type="entry name" value="Cupredoxins"/>
    <property type="match status" value="2"/>
</dbReference>
<reference evidence="3" key="1">
    <citation type="journal article" date="2021" name="Genome Biol. Evol.">
        <title>The assembled and annotated genome of the fairy-ring fungus Marasmius oreades.</title>
        <authorList>
            <person name="Hiltunen M."/>
            <person name="Ament-Velasquez S.L."/>
            <person name="Johannesson H."/>
        </authorList>
    </citation>
    <scope>NUCLEOTIDE SEQUENCE</scope>
    <source>
        <strain evidence="3">03SP1</strain>
    </source>
</reference>
<gene>
    <name evidence="3" type="ORF">E1B28_009113</name>
</gene>
<protein>
    <recommendedName>
        <fullName evidence="5">Cupredoxin</fullName>
    </recommendedName>
</protein>
<dbReference type="PANTHER" id="PTHR34883">
    <property type="entry name" value="SERINE-RICH PROTEIN, PUTATIVE-RELATED-RELATED"/>
    <property type="match status" value="1"/>
</dbReference>
<dbReference type="PANTHER" id="PTHR34883:SF15">
    <property type="entry name" value="EXTRACELLULAR SERINE-RICH PROTEIN"/>
    <property type="match status" value="1"/>
</dbReference>